<accession>A0AAT9FNF1</accession>
<dbReference type="KEGG" id="osu:NT6N_24810"/>
<dbReference type="AlphaFoldDB" id="A0AAT9FNF1"/>
<evidence type="ECO:0000313" key="1">
    <source>
        <dbReference type="EMBL" id="BDS07441.1"/>
    </source>
</evidence>
<protein>
    <submittedName>
        <fullName evidence="1">Uncharacterized protein</fullName>
    </submittedName>
</protein>
<gene>
    <name evidence="1" type="ORF">NT6N_24810</name>
</gene>
<proteinExistence type="predicted"/>
<dbReference type="EMBL" id="AP026866">
    <property type="protein sequence ID" value="BDS07441.1"/>
    <property type="molecule type" value="Genomic_DNA"/>
</dbReference>
<name>A0AAT9FNF1_9BACT</name>
<sequence length="182" mass="20400">MPTWFHTYLQDAESVTDEAIESFIRSEEKDACSLAKDNGEYWFKSRNESDWVLVTPNGFQSIDEKYAESCRRMSQHFGCSVVMTMGQGNCSGMVFAVFEDGIILRYVAAVDGMLYANDGEPYDWEVEVFGDLGDQEVAISELTLSSVADRLGLPGYESVVDGDGYWAVERKIRLSSPPPFPK</sequence>
<reference evidence="1" key="1">
    <citation type="submission" date="2024-07" db="EMBL/GenBank/DDBJ databases">
        <title>Complete genome sequence of Verrucomicrobiaceae bacterium NT6N.</title>
        <authorList>
            <person name="Huang C."/>
            <person name="Takami H."/>
            <person name="Hamasaki K."/>
        </authorList>
    </citation>
    <scope>NUCLEOTIDE SEQUENCE</scope>
    <source>
        <strain evidence="1">NT6N</strain>
    </source>
</reference>
<organism evidence="1">
    <name type="scientific">Oceaniferula spumae</name>
    <dbReference type="NCBI Taxonomy" id="2979115"/>
    <lineage>
        <taxon>Bacteria</taxon>
        <taxon>Pseudomonadati</taxon>
        <taxon>Verrucomicrobiota</taxon>
        <taxon>Verrucomicrobiia</taxon>
        <taxon>Verrucomicrobiales</taxon>
        <taxon>Verrucomicrobiaceae</taxon>
        <taxon>Oceaniferula</taxon>
    </lineage>
</organism>